<dbReference type="PANTHER" id="PTHR43584">
    <property type="entry name" value="NUCLEOTIDYL TRANSFERASE"/>
    <property type="match status" value="1"/>
</dbReference>
<evidence type="ECO:0000256" key="3">
    <source>
        <dbReference type="ARBA" id="ARBA00022842"/>
    </source>
</evidence>
<dbReference type="OrthoDB" id="9788272at2"/>
<dbReference type="InterPro" id="IPR050065">
    <property type="entry name" value="GlmU-like"/>
</dbReference>
<dbReference type="EMBL" id="OCNJ01000004">
    <property type="protein sequence ID" value="SOD95677.1"/>
    <property type="molecule type" value="Genomic_DNA"/>
</dbReference>
<sequence>MPVTAPASGPATAMVLAAGLGTRMRPITNTLPKCLVPVDGRTLLDRALDRVEEAGVRTAVVNLHHHADQVRAHLARRAAPEIVFSDETDGLLETGGGLKKALPLLGPQPFYVCNSDVIWLNGPVPAFRRLAAAWDDGRMDALLLLVRSASAHGYDGYGDFFMDIAGVVRRRVEREVAPYIYSGCMICHPRLFADAPNGAFSMNVLFNRALAAGRLHGIAHDGEWYHVGTPPAIKETERLLTLGEDSGASDQ</sequence>
<dbReference type="RefSeq" id="WP_097279357.1">
    <property type="nucleotide sequence ID" value="NZ_OCNJ01000004.1"/>
</dbReference>
<dbReference type="InterPro" id="IPR029044">
    <property type="entry name" value="Nucleotide-diphossugar_trans"/>
</dbReference>
<dbReference type="GO" id="GO:0016779">
    <property type="term" value="F:nucleotidyltransferase activity"/>
    <property type="evidence" value="ECO:0007669"/>
    <property type="project" value="UniProtKB-KW"/>
</dbReference>
<gene>
    <name evidence="5" type="ORF">SAMN05421508_104422</name>
</gene>
<dbReference type="AlphaFoldDB" id="A0A286GJG7"/>
<name>A0A286GJG7_9PROT</name>
<evidence type="ECO:0000256" key="1">
    <source>
        <dbReference type="ARBA" id="ARBA00022679"/>
    </source>
</evidence>
<dbReference type="Gene3D" id="3.90.550.10">
    <property type="entry name" value="Spore Coat Polysaccharide Biosynthesis Protein SpsA, Chain A"/>
    <property type="match status" value="1"/>
</dbReference>
<dbReference type="Proteomes" id="UP000219621">
    <property type="component" value="Unassembled WGS sequence"/>
</dbReference>
<reference evidence="5 6" key="1">
    <citation type="submission" date="2017-09" db="EMBL/GenBank/DDBJ databases">
        <authorList>
            <person name="Ehlers B."/>
            <person name="Leendertz F.H."/>
        </authorList>
    </citation>
    <scope>NUCLEOTIDE SEQUENCE [LARGE SCALE GENOMIC DNA]</scope>
    <source>
        <strain evidence="5 6">USBA 140</strain>
    </source>
</reference>
<dbReference type="CDD" id="cd06422">
    <property type="entry name" value="NTP_transferase_like_1"/>
    <property type="match status" value="1"/>
</dbReference>
<dbReference type="SUPFAM" id="SSF53448">
    <property type="entry name" value="Nucleotide-diphospho-sugar transferases"/>
    <property type="match status" value="1"/>
</dbReference>
<dbReference type="Pfam" id="PF12804">
    <property type="entry name" value="NTP_transf_3"/>
    <property type="match status" value="1"/>
</dbReference>
<evidence type="ECO:0000259" key="4">
    <source>
        <dbReference type="Pfam" id="PF12804"/>
    </source>
</evidence>
<evidence type="ECO:0000313" key="5">
    <source>
        <dbReference type="EMBL" id="SOD95677.1"/>
    </source>
</evidence>
<keyword evidence="3" id="KW-0460">Magnesium</keyword>
<feature type="domain" description="MobA-like NTP transferase" evidence="4">
    <location>
        <begin position="13"/>
        <end position="141"/>
    </location>
</feature>
<protein>
    <submittedName>
        <fullName evidence="5">MurNAc alpha-1-phosphate uridylyltransferase</fullName>
    </submittedName>
</protein>
<keyword evidence="6" id="KW-1185">Reference proteome</keyword>
<keyword evidence="2 5" id="KW-0548">Nucleotidyltransferase</keyword>
<organism evidence="5 6">
    <name type="scientific">Caenispirillum bisanense</name>
    <dbReference type="NCBI Taxonomy" id="414052"/>
    <lineage>
        <taxon>Bacteria</taxon>
        <taxon>Pseudomonadati</taxon>
        <taxon>Pseudomonadota</taxon>
        <taxon>Alphaproteobacteria</taxon>
        <taxon>Rhodospirillales</taxon>
        <taxon>Novispirillaceae</taxon>
        <taxon>Caenispirillum</taxon>
    </lineage>
</organism>
<dbReference type="InterPro" id="IPR025877">
    <property type="entry name" value="MobA-like_NTP_Trfase"/>
</dbReference>
<accession>A0A286GJG7</accession>
<keyword evidence="1 5" id="KW-0808">Transferase</keyword>
<evidence type="ECO:0000313" key="6">
    <source>
        <dbReference type="Proteomes" id="UP000219621"/>
    </source>
</evidence>
<dbReference type="PANTHER" id="PTHR43584:SF8">
    <property type="entry name" value="N-ACETYLMURAMATE ALPHA-1-PHOSPHATE URIDYLYLTRANSFERASE"/>
    <property type="match status" value="1"/>
</dbReference>
<evidence type="ECO:0000256" key="2">
    <source>
        <dbReference type="ARBA" id="ARBA00022695"/>
    </source>
</evidence>
<proteinExistence type="predicted"/>